<evidence type="ECO:0000313" key="2">
    <source>
        <dbReference type="EMBL" id="EEF23321.1"/>
    </source>
</evidence>
<feature type="compositionally biased region" description="Basic residues" evidence="1">
    <location>
        <begin position="167"/>
        <end position="178"/>
    </location>
</feature>
<protein>
    <submittedName>
        <fullName evidence="2">Uncharacterized protein</fullName>
    </submittedName>
</protein>
<dbReference type="Proteomes" id="UP000008311">
    <property type="component" value="Unassembled WGS sequence"/>
</dbReference>
<name>B9TLE2_RICCO</name>
<proteinExistence type="predicted"/>
<feature type="compositionally biased region" description="Basic residues" evidence="1">
    <location>
        <begin position="124"/>
        <end position="133"/>
    </location>
</feature>
<feature type="region of interest" description="Disordered" evidence="1">
    <location>
        <begin position="63"/>
        <end position="216"/>
    </location>
</feature>
<sequence length="216" mass="24006">MVATLRDIKPQGFFRDTESLRTFRLPGDNRKVEVQDAHDPRQSQPPARDLCCVTTWPQDVVPADRGDRVRSRRHGRAGLRDARRGRRSGLPARRTDHGNAGLCAPARTPRGKCRRAVRPAPRAAGRRTGRPHARSPGVGRARRRAGPAPPVRRPGAHGGGPSERRPCPRPRRPRHAARGHPALILALTGVSPASILPYTARRPDTWPARRRRRPRA</sequence>
<accession>B9TLE2</accession>
<feature type="non-terminal residue" evidence="2">
    <location>
        <position position="216"/>
    </location>
</feature>
<evidence type="ECO:0000256" key="1">
    <source>
        <dbReference type="SAM" id="MobiDB-lite"/>
    </source>
</evidence>
<keyword evidence="3" id="KW-1185">Reference proteome</keyword>
<reference evidence="3" key="1">
    <citation type="journal article" date="2010" name="Nat. Biotechnol.">
        <title>Draft genome sequence of the oilseed species Ricinus communis.</title>
        <authorList>
            <person name="Chan A.P."/>
            <person name="Crabtree J."/>
            <person name="Zhao Q."/>
            <person name="Lorenzi H."/>
            <person name="Orvis J."/>
            <person name="Puiu D."/>
            <person name="Melake-Berhan A."/>
            <person name="Jones K.M."/>
            <person name="Redman J."/>
            <person name="Chen G."/>
            <person name="Cahoon E.B."/>
            <person name="Gedil M."/>
            <person name="Stanke M."/>
            <person name="Haas B.J."/>
            <person name="Wortman J.R."/>
            <person name="Fraser-Liggett C.M."/>
            <person name="Ravel J."/>
            <person name="Rabinowicz P.D."/>
        </authorList>
    </citation>
    <scope>NUCLEOTIDE SEQUENCE [LARGE SCALE GENOMIC DNA]</scope>
    <source>
        <strain evidence="3">cv. Hale</strain>
    </source>
</reference>
<organism evidence="2 3">
    <name type="scientific">Ricinus communis</name>
    <name type="common">Castor bean</name>
    <dbReference type="NCBI Taxonomy" id="3988"/>
    <lineage>
        <taxon>Eukaryota</taxon>
        <taxon>Viridiplantae</taxon>
        <taxon>Streptophyta</taxon>
        <taxon>Embryophyta</taxon>
        <taxon>Tracheophyta</taxon>
        <taxon>Spermatophyta</taxon>
        <taxon>Magnoliopsida</taxon>
        <taxon>eudicotyledons</taxon>
        <taxon>Gunneridae</taxon>
        <taxon>Pentapetalae</taxon>
        <taxon>rosids</taxon>
        <taxon>fabids</taxon>
        <taxon>Malpighiales</taxon>
        <taxon>Euphorbiaceae</taxon>
        <taxon>Acalyphoideae</taxon>
        <taxon>Acalypheae</taxon>
        <taxon>Ricinus</taxon>
    </lineage>
</organism>
<gene>
    <name evidence="2" type="ORF">RCOM_1814850</name>
</gene>
<evidence type="ECO:0000313" key="3">
    <source>
        <dbReference type="Proteomes" id="UP000008311"/>
    </source>
</evidence>
<dbReference type="EMBL" id="EQ986672">
    <property type="protein sequence ID" value="EEF23321.1"/>
    <property type="molecule type" value="Genomic_DNA"/>
</dbReference>
<dbReference type="AlphaFoldDB" id="B9TLE2"/>
<dbReference type="InParanoid" id="B9TLE2"/>
<feature type="compositionally biased region" description="Basic residues" evidence="1">
    <location>
        <begin position="70"/>
        <end position="87"/>
    </location>
</feature>